<dbReference type="SUPFAM" id="SSF52768">
    <property type="entry name" value="Arginase/deacetylase"/>
    <property type="match status" value="1"/>
</dbReference>
<evidence type="ECO:0000259" key="6">
    <source>
        <dbReference type="Pfam" id="PF09668"/>
    </source>
</evidence>
<dbReference type="AlphaFoldDB" id="A0A6P6I0N4"/>
<evidence type="ECO:0000256" key="2">
    <source>
        <dbReference type="ARBA" id="ARBA00022670"/>
    </source>
</evidence>
<dbReference type="InterPro" id="IPR023696">
    <property type="entry name" value="Ureohydrolase_dom_sf"/>
</dbReference>
<evidence type="ECO:0000256" key="3">
    <source>
        <dbReference type="ARBA" id="ARBA00022750"/>
    </source>
</evidence>
<dbReference type="InterPro" id="IPR029071">
    <property type="entry name" value="Ubiquitin-like_domsf"/>
</dbReference>
<dbReference type="InterPro" id="IPR057273">
    <property type="entry name" value="Ddi1/2_HDD"/>
</dbReference>
<keyword evidence="4" id="KW-0378">Hydrolase</keyword>
<dbReference type="RefSeq" id="XP_025780903.1">
    <property type="nucleotide sequence ID" value="XM_025925118.1"/>
</dbReference>
<dbReference type="PANTHER" id="PTHR15397">
    <property type="entry name" value="SODIUM-GLUCOSE COTRANSPORTER REGULATORY PROTEIN -RELATED"/>
    <property type="match status" value="1"/>
</dbReference>
<dbReference type="InterPro" id="IPR019103">
    <property type="entry name" value="Peptidase_aspartic_DDI1-type"/>
</dbReference>
<dbReference type="InterPro" id="IPR021109">
    <property type="entry name" value="Peptidase_aspartic_dom_sf"/>
</dbReference>
<evidence type="ECO:0000259" key="7">
    <source>
        <dbReference type="Pfam" id="PF24669"/>
    </source>
</evidence>
<sequence length="423" mass="47034">MYRMAPHIKDSSSPKYQQFGPRRIREESVMLRTTNPSTGALPFQSLSVADLGDVNVNLYNLQDSCRLIREAYQKIVAAGCIPLTLGNNIYEGKCSSLHGGFIYHGQAAVNMETIVYAERPLTDNHRSLASYGLKDGDVVILRQKENADPRPPVQFPNLPRIDFRSIAVPGTSGSRQRRPPGAQQSHSSPGDIASSPQGLDNPALLRDMLLANPHELSLLKERNPPLADALLSGDLEKFSRVLEGQQQDRARREQERIRLFSADPFDLEAQAKIEEDIRQQNIEENMTIAMEEAPESFGQVVMLYINCKVNGHPVKAFVDSAQVQIEGDFLACSFSILEEQPMDMLLGLDMLKRHQCSIDLKKNVLVIGTTGSQTTFLPEGELPECARLAYGAGREDVRPEEIADQELAEALQKSVEDAERQKP</sequence>
<keyword evidence="2" id="KW-0645">Protease</keyword>
<protein>
    <submittedName>
        <fullName evidence="9">Protein DDI1 homolog 2</fullName>
    </submittedName>
</protein>
<dbReference type="InterPro" id="IPR006035">
    <property type="entry name" value="Ureohydrolase"/>
</dbReference>
<dbReference type="GO" id="GO:0046872">
    <property type="term" value="F:metal ion binding"/>
    <property type="evidence" value="ECO:0007669"/>
    <property type="project" value="InterPro"/>
</dbReference>
<feature type="domain" description="Aspartic peptidase DDI1-type" evidence="6">
    <location>
        <begin position="321"/>
        <end position="359"/>
    </location>
</feature>
<accession>A0A6P6I0N4</accession>
<organism evidence="8 9">
    <name type="scientific">Puma concolor</name>
    <name type="common">Mountain lion</name>
    <name type="synonym">Felis concolor</name>
    <dbReference type="NCBI Taxonomy" id="9696"/>
    <lineage>
        <taxon>Eukaryota</taxon>
        <taxon>Metazoa</taxon>
        <taxon>Chordata</taxon>
        <taxon>Craniata</taxon>
        <taxon>Vertebrata</taxon>
        <taxon>Euteleostomi</taxon>
        <taxon>Mammalia</taxon>
        <taxon>Eutheria</taxon>
        <taxon>Laurasiatheria</taxon>
        <taxon>Carnivora</taxon>
        <taxon>Feliformia</taxon>
        <taxon>Felidae</taxon>
        <taxon>Felinae</taxon>
        <taxon>Puma</taxon>
    </lineage>
</organism>
<dbReference type="GO" id="GO:0004190">
    <property type="term" value="F:aspartic-type endopeptidase activity"/>
    <property type="evidence" value="ECO:0007669"/>
    <property type="project" value="UniProtKB-KW"/>
</dbReference>
<reference evidence="9" key="1">
    <citation type="submission" date="2025-08" db="UniProtKB">
        <authorList>
            <consortium name="RefSeq"/>
        </authorList>
    </citation>
    <scope>IDENTIFICATION</scope>
    <source>
        <tissue evidence="9">Blood</tissue>
    </source>
</reference>
<feature type="compositionally biased region" description="Polar residues" evidence="5">
    <location>
        <begin position="182"/>
        <end position="198"/>
    </location>
</feature>
<evidence type="ECO:0000256" key="5">
    <source>
        <dbReference type="SAM" id="MobiDB-lite"/>
    </source>
</evidence>
<dbReference type="KEGG" id="pcoo:112861781"/>
<dbReference type="Pfam" id="PF00491">
    <property type="entry name" value="Arginase"/>
    <property type="match status" value="1"/>
</dbReference>
<evidence type="ECO:0000313" key="8">
    <source>
        <dbReference type="Proteomes" id="UP000515131"/>
    </source>
</evidence>
<proteinExistence type="inferred from homology"/>
<dbReference type="Gene3D" id="3.10.20.90">
    <property type="entry name" value="Phosphatidylinositol 3-kinase Catalytic Subunit, Chain A, domain 1"/>
    <property type="match status" value="1"/>
</dbReference>
<evidence type="ECO:0000256" key="1">
    <source>
        <dbReference type="ARBA" id="ARBA00009136"/>
    </source>
</evidence>
<dbReference type="SUPFAM" id="SSF50630">
    <property type="entry name" value="Acid proteases"/>
    <property type="match status" value="1"/>
</dbReference>
<evidence type="ECO:0000256" key="4">
    <source>
        <dbReference type="ARBA" id="ARBA00022801"/>
    </source>
</evidence>
<dbReference type="GO" id="GO:0006508">
    <property type="term" value="P:proteolysis"/>
    <property type="evidence" value="ECO:0007669"/>
    <property type="project" value="UniProtKB-KW"/>
</dbReference>
<dbReference type="Proteomes" id="UP000515131">
    <property type="component" value="Unplaced"/>
</dbReference>
<feature type="domain" description="Ddi1/2 HDD" evidence="7">
    <location>
        <begin position="200"/>
        <end position="265"/>
    </location>
</feature>
<dbReference type="Pfam" id="PF09668">
    <property type="entry name" value="Asp_protease"/>
    <property type="match status" value="1"/>
</dbReference>
<name>A0A6P6I0N4_PUMCO</name>
<dbReference type="Gene3D" id="2.40.70.10">
    <property type="entry name" value="Acid Proteases"/>
    <property type="match status" value="2"/>
</dbReference>
<dbReference type="CTD" id="84301"/>
<dbReference type="PANTHER" id="PTHR15397:SF3">
    <property type="entry name" value="DNA DAMAGE INDUCIBLE 1 HOMOLOG 2"/>
    <property type="match status" value="1"/>
</dbReference>
<feature type="region of interest" description="Disordered" evidence="5">
    <location>
        <begin position="168"/>
        <end position="199"/>
    </location>
</feature>
<keyword evidence="8" id="KW-1185">Reference proteome</keyword>
<dbReference type="Pfam" id="PF24669">
    <property type="entry name" value="Ddi2_HDD"/>
    <property type="match status" value="1"/>
</dbReference>
<evidence type="ECO:0000313" key="9">
    <source>
        <dbReference type="RefSeq" id="XP_025780903.1"/>
    </source>
</evidence>
<dbReference type="Gene3D" id="3.40.800.10">
    <property type="entry name" value="Ureohydrolase domain"/>
    <property type="match status" value="1"/>
</dbReference>
<dbReference type="GeneID" id="112861781"/>
<dbReference type="SUPFAM" id="SSF54236">
    <property type="entry name" value="Ubiquitin-like"/>
    <property type="match status" value="1"/>
</dbReference>
<gene>
    <name evidence="9" type="primary">DDI2</name>
</gene>
<keyword evidence="3" id="KW-0064">Aspartyl protease</keyword>
<comment type="similarity">
    <text evidence="1">Belongs to the DDI1 family.</text>
</comment>